<gene>
    <name evidence="1" type="ORF">BSK56_32195</name>
</gene>
<organism evidence="1 2">
    <name type="scientific">Paenibacillus borealis</name>
    <dbReference type="NCBI Taxonomy" id="160799"/>
    <lineage>
        <taxon>Bacteria</taxon>
        <taxon>Bacillati</taxon>
        <taxon>Bacillota</taxon>
        <taxon>Bacilli</taxon>
        <taxon>Bacillales</taxon>
        <taxon>Paenibacillaceae</taxon>
        <taxon>Paenibacillus</taxon>
    </lineage>
</organism>
<comment type="caution">
    <text evidence="1">The sequence shown here is derived from an EMBL/GenBank/DDBJ whole genome shotgun (WGS) entry which is preliminary data.</text>
</comment>
<dbReference type="EMBL" id="MPTB01000080">
    <property type="protein sequence ID" value="OMD36384.1"/>
    <property type="molecule type" value="Genomic_DNA"/>
</dbReference>
<dbReference type="Proteomes" id="UP000187412">
    <property type="component" value="Unassembled WGS sequence"/>
</dbReference>
<keyword evidence="2" id="KW-1185">Reference proteome</keyword>
<sequence>MDKPAIKANTLLWRAITCSLESYMDLTDRLCAVATDQTGTFNFKSLWEFVRLLKVKKFFLWNEFRDIVHVKDSRVILMQR</sequence>
<name>A0ABX3GST6_PAEBO</name>
<evidence type="ECO:0000313" key="2">
    <source>
        <dbReference type="Proteomes" id="UP000187412"/>
    </source>
</evidence>
<proteinExistence type="predicted"/>
<accession>A0ABX3GST6</accession>
<reference evidence="1 2" key="1">
    <citation type="submission" date="2016-10" db="EMBL/GenBank/DDBJ databases">
        <title>Paenibacillus species isolates.</title>
        <authorList>
            <person name="Beno S.M."/>
        </authorList>
    </citation>
    <scope>NUCLEOTIDE SEQUENCE [LARGE SCALE GENOMIC DNA]</scope>
    <source>
        <strain evidence="1 2">FSL H7-0744</strain>
    </source>
</reference>
<evidence type="ECO:0000313" key="1">
    <source>
        <dbReference type="EMBL" id="OMD36384.1"/>
    </source>
</evidence>
<protein>
    <submittedName>
        <fullName evidence="1">Uncharacterized protein</fullName>
    </submittedName>
</protein>